<reference evidence="2 3" key="1">
    <citation type="submission" date="2020-05" db="EMBL/GenBank/DDBJ databases">
        <title>Complete genome sequencing of Campylobacter and Arcobacter type strains.</title>
        <authorList>
            <person name="Miller W.G."/>
            <person name="Yee E."/>
        </authorList>
    </citation>
    <scope>NUCLEOTIDE SEQUENCE [LARGE SCALE GENOMIC DNA]</scope>
    <source>
        <strain evidence="2 3">CCUG 73571</strain>
    </source>
</reference>
<name>A0A7L5HQ58_9BACT</name>
<dbReference type="Proteomes" id="UP000509246">
    <property type="component" value="Chromosome"/>
</dbReference>
<dbReference type="InterPro" id="IPR029063">
    <property type="entry name" value="SAM-dependent_MTases_sf"/>
</dbReference>
<keyword evidence="2" id="KW-0808">Transferase</keyword>
<dbReference type="RefSeq" id="WP_139426880.1">
    <property type="nucleotide sequence ID" value="NZ_CP053825.1"/>
</dbReference>
<dbReference type="GO" id="GO:0008168">
    <property type="term" value="F:methyltransferase activity"/>
    <property type="evidence" value="ECO:0007669"/>
    <property type="project" value="UniProtKB-KW"/>
</dbReference>
<dbReference type="Pfam" id="PF13649">
    <property type="entry name" value="Methyltransf_25"/>
    <property type="match status" value="1"/>
</dbReference>
<dbReference type="GO" id="GO:0032259">
    <property type="term" value="P:methylation"/>
    <property type="evidence" value="ECO:0007669"/>
    <property type="project" value="UniProtKB-KW"/>
</dbReference>
<keyword evidence="3" id="KW-1185">Reference proteome</keyword>
<feature type="domain" description="Methyltransferase" evidence="1">
    <location>
        <begin position="33"/>
        <end position="121"/>
    </location>
</feature>
<dbReference type="GeneID" id="56587099"/>
<sequence length="223" mass="26238">MYIKDLKGLKFPDNAIIKFFFKNNLHNKSNLKVLEFACSNGNNLSLFANYDYECIGVDLNKENINNANYNFKNVIQAKKYEFFNDDILEFPIKNKNINADVFLIPNVINYLKRDDFIKLLKLSKENNMHKENALFFLRTRSIKDFRYGYGEKIEHNCFKVIDDTTSELGCINTLYQEYELIQILKEHLGLFDFKVLNYESTNVMGDDEILVNDNDIVIYGKIQ</sequence>
<dbReference type="EMBL" id="CP053825">
    <property type="protein sequence ID" value="QKF80242.1"/>
    <property type="molecule type" value="Genomic_DNA"/>
</dbReference>
<protein>
    <submittedName>
        <fullName evidence="2">Methyltransferase</fullName>
    </submittedName>
</protein>
<evidence type="ECO:0000313" key="3">
    <source>
        <dbReference type="Proteomes" id="UP000509246"/>
    </source>
</evidence>
<keyword evidence="2" id="KW-0489">Methyltransferase</keyword>
<dbReference type="SUPFAM" id="SSF53335">
    <property type="entry name" value="S-adenosyl-L-methionine-dependent methyltransferases"/>
    <property type="match status" value="1"/>
</dbReference>
<dbReference type="InterPro" id="IPR041698">
    <property type="entry name" value="Methyltransf_25"/>
</dbReference>
<dbReference type="KEGG" id="carm:CARM_1349"/>
<dbReference type="Gene3D" id="3.40.50.150">
    <property type="entry name" value="Vaccinia Virus protein VP39"/>
    <property type="match status" value="1"/>
</dbReference>
<evidence type="ECO:0000259" key="1">
    <source>
        <dbReference type="Pfam" id="PF13649"/>
    </source>
</evidence>
<accession>A0A7L5HQ58</accession>
<gene>
    <name evidence="2" type="ORF">CARM_1349</name>
</gene>
<dbReference type="AlphaFoldDB" id="A0A7L5HQ58"/>
<proteinExistence type="predicted"/>
<evidence type="ECO:0000313" key="2">
    <source>
        <dbReference type="EMBL" id="QKF80242.1"/>
    </source>
</evidence>
<organism evidence="2 3">
    <name type="scientific">Campylobacter armoricus</name>
    <dbReference type="NCBI Taxonomy" id="2505970"/>
    <lineage>
        <taxon>Bacteria</taxon>
        <taxon>Pseudomonadati</taxon>
        <taxon>Campylobacterota</taxon>
        <taxon>Epsilonproteobacteria</taxon>
        <taxon>Campylobacterales</taxon>
        <taxon>Campylobacteraceae</taxon>
        <taxon>Campylobacter</taxon>
    </lineage>
</organism>